<accession>A0A0L6UI98</accession>
<gene>
    <name evidence="3" type="ORF">VP01_59g9</name>
</gene>
<comment type="caution">
    <text evidence="3">The sequence shown here is derived from an EMBL/GenBank/DDBJ whole genome shotgun (WGS) entry which is preliminary data.</text>
</comment>
<evidence type="ECO:0000313" key="4">
    <source>
        <dbReference type="Proteomes" id="UP000037035"/>
    </source>
</evidence>
<evidence type="ECO:0000313" key="3">
    <source>
        <dbReference type="EMBL" id="KNZ47982.1"/>
    </source>
</evidence>
<reference evidence="3 4" key="1">
    <citation type="submission" date="2015-08" db="EMBL/GenBank/DDBJ databases">
        <title>Next Generation Sequencing and Analysis of the Genome of Puccinia sorghi L Schw, the Causal Agent of Maize Common Rust.</title>
        <authorList>
            <person name="Rochi L."/>
            <person name="Burguener G."/>
            <person name="Darino M."/>
            <person name="Turjanski A."/>
            <person name="Kreff E."/>
            <person name="Dieguez M.J."/>
            <person name="Sacco F."/>
        </authorList>
    </citation>
    <scope>NUCLEOTIDE SEQUENCE [LARGE SCALE GENOMIC DNA]</scope>
    <source>
        <strain evidence="3 4">RO10H11247</strain>
    </source>
</reference>
<feature type="transmembrane region" description="Helical" evidence="1">
    <location>
        <begin position="45"/>
        <end position="66"/>
    </location>
</feature>
<keyword evidence="1" id="KW-1133">Transmembrane helix</keyword>
<dbReference type="VEuPathDB" id="FungiDB:VP01_59g9"/>
<feature type="chain" id="PRO_5005567828" evidence="2">
    <location>
        <begin position="20"/>
        <end position="69"/>
    </location>
</feature>
<proteinExistence type="predicted"/>
<protein>
    <submittedName>
        <fullName evidence="3">Putative signal peptide protein</fullName>
    </submittedName>
</protein>
<keyword evidence="1" id="KW-0812">Transmembrane</keyword>
<dbReference type="EMBL" id="LAVV01011274">
    <property type="protein sequence ID" value="KNZ47982.1"/>
    <property type="molecule type" value="Genomic_DNA"/>
</dbReference>
<keyword evidence="2" id="KW-0732">Signal</keyword>
<sequence>MLLSSVYFSISCLITPTSCSCQFLSPVPVYLSLLVFLFLSDQVVSLFPANFPVPIPVLFCSVYVLALSI</sequence>
<organism evidence="3 4">
    <name type="scientific">Puccinia sorghi</name>
    <dbReference type="NCBI Taxonomy" id="27349"/>
    <lineage>
        <taxon>Eukaryota</taxon>
        <taxon>Fungi</taxon>
        <taxon>Dikarya</taxon>
        <taxon>Basidiomycota</taxon>
        <taxon>Pucciniomycotina</taxon>
        <taxon>Pucciniomycetes</taxon>
        <taxon>Pucciniales</taxon>
        <taxon>Pucciniaceae</taxon>
        <taxon>Puccinia</taxon>
    </lineage>
</organism>
<name>A0A0L6UI98_9BASI</name>
<feature type="signal peptide" evidence="2">
    <location>
        <begin position="1"/>
        <end position="19"/>
    </location>
</feature>
<dbReference type="Proteomes" id="UP000037035">
    <property type="component" value="Unassembled WGS sequence"/>
</dbReference>
<keyword evidence="4" id="KW-1185">Reference proteome</keyword>
<dbReference type="AlphaFoldDB" id="A0A0L6UI98"/>
<evidence type="ECO:0000256" key="1">
    <source>
        <dbReference type="SAM" id="Phobius"/>
    </source>
</evidence>
<keyword evidence="1" id="KW-0472">Membrane</keyword>
<evidence type="ECO:0000256" key="2">
    <source>
        <dbReference type="SAM" id="SignalP"/>
    </source>
</evidence>